<dbReference type="Proteomes" id="UP001321749">
    <property type="component" value="Unassembled WGS sequence"/>
</dbReference>
<feature type="chain" id="PRO_5043361952" evidence="1">
    <location>
        <begin position="24"/>
        <end position="181"/>
    </location>
</feature>
<evidence type="ECO:0000313" key="2">
    <source>
        <dbReference type="EMBL" id="KAK4460575.1"/>
    </source>
</evidence>
<accession>A0AAV9HKI1</accession>
<gene>
    <name evidence="2" type="ORF">QBC42DRAFT_332256</name>
</gene>
<dbReference type="AlphaFoldDB" id="A0AAV9HKI1"/>
<evidence type="ECO:0000313" key="3">
    <source>
        <dbReference type="Proteomes" id="UP001321749"/>
    </source>
</evidence>
<sequence length="181" mass="20018">MHSSSLRGHFISILSIFTFTTSGSPLPLPDAEIGQPCGASLGDCPTLTCIPVSKSCTNFRECQGTCHPINISEQRIYTKCGGWGFMDDCNEEFESCIADPRTDDKCGPSCDSMGICWPFMDYCGWEDGRECAPGSACFKEERAWPNASGVCLPLRFGSDYYEKTNLEEIFRNDQDGRQGEE</sequence>
<evidence type="ECO:0000256" key="1">
    <source>
        <dbReference type="SAM" id="SignalP"/>
    </source>
</evidence>
<name>A0AAV9HKI1_9PEZI</name>
<reference evidence="2" key="1">
    <citation type="journal article" date="2023" name="Mol. Phylogenet. Evol.">
        <title>Genome-scale phylogeny and comparative genomics of the fungal order Sordariales.</title>
        <authorList>
            <person name="Hensen N."/>
            <person name="Bonometti L."/>
            <person name="Westerberg I."/>
            <person name="Brannstrom I.O."/>
            <person name="Guillou S."/>
            <person name="Cros-Aarteil S."/>
            <person name="Calhoun S."/>
            <person name="Haridas S."/>
            <person name="Kuo A."/>
            <person name="Mondo S."/>
            <person name="Pangilinan J."/>
            <person name="Riley R."/>
            <person name="LaButti K."/>
            <person name="Andreopoulos B."/>
            <person name="Lipzen A."/>
            <person name="Chen C."/>
            <person name="Yan M."/>
            <person name="Daum C."/>
            <person name="Ng V."/>
            <person name="Clum A."/>
            <person name="Steindorff A."/>
            <person name="Ohm R.A."/>
            <person name="Martin F."/>
            <person name="Silar P."/>
            <person name="Natvig D.O."/>
            <person name="Lalanne C."/>
            <person name="Gautier V."/>
            <person name="Ament-Velasquez S.L."/>
            <person name="Kruys A."/>
            <person name="Hutchinson M.I."/>
            <person name="Powell A.J."/>
            <person name="Barry K."/>
            <person name="Miller A.N."/>
            <person name="Grigoriev I.V."/>
            <person name="Debuchy R."/>
            <person name="Gladieux P."/>
            <person name="Hiltunen Thoren M."/>
            <person name="Johannesson H."/>
        </authorList>
    </citation>
    <scope>NUCLEOTIDE SEQUENCE</scope>
    <source>
        <strain evidence="2">PSN324</strain>
    </source>
</reference>
<keyword evidence="3" id="KW-1185">Reference proteome</keyword>
<reference evidence="2" key="2">
    <citation type="submission" date="2023-06" db="EMBL/GenBank/DDBJ databases">
        <authorList>
            <consortium name="Lawrence Berkeley National Laboratory"/>
            <person name="Mondo S.J."/>
            <person name="Hensen N."/>
            <person name="Bonometti L."/>
            <person name="Westerberg I."/>
            <person name="Brannstrom I.O."/>
            <person name="Guillou S."/>
            <person name="Cros-Aarteil S."/>
            <person name="Calhoun S."/>
            <person name="Haridas S."/>
            <person name="Kuo A."/>
            <person name="Pangilinan J."/>
            <person name="Riley R."/>
            <person name="Labutti K."/>
            <person name="Andreopoulos B."/>
            <person name="Lipzen A."/>
            <person name="Chen C."/>
            <person name="Yanf M."/>
            <person name="Daum C."/>
            <person name="Ng V."/>
            <person name="Clum A."/>
            <person name="Steindorff A."/>
            <person name="Ohm R."/>
            <person name="Martin F."/>
            <person name="Silar P."/>
            <person name="Natvig D."/>
            <person name="Lalanne C."/>
            <person name="Gautier V."/>
            <person name="Ament-Velasquez S.L."/>
            <person name="Kruys A."/>
            <person name="Hutchinson M.I."/>
            <person name="Powell A.J."/>
            <person name="Barry K."/>
            <person name="Miller A.N."/>
            <person name="Grigoriev I.V."/>
            <person name="Debuchy R."/>
            <person name="Gladieux P."/>
            <person name="Thoren M.H."/>
            <person name="Johannesson H."/>
        </authorList>
    </citation>
    <scope>NUCLEOTIDE SEQUENCE</scope>
    <source>
        <strain evidence="2">PSN324</strain>
    </source>
</reference>
<protein>
    <submittedName>
        <fullName evidence="2">Uncharacterized protein</fullName>
    </submittedName>
</protein>
<proteinExistence type="predicted"/>
<organism evidence="2 3">
    <name type="scientific">Cladorrhinum samala</name>
    <dbReference type="NCBI Taxonomy" id="585594"/>
    <lineage>
        <taxon>Eukaryota</taxon>
        <taxon>Fungi</taxon>
        <taxon>Dikarya</taxon>
        <taxon>Ascomycota</taxon>
        <taxon>Pezizomycotina</taxon>
        <taxon>Sordariomycetes</taxon>
        <taxon>Sordariomycetidae</taxon>
        <taxon>Sordariales</taxon>
        <taxon>Podosporaceae</taxon>
        <taxon>Cladorrhinum</taxon>
    </lineage>
</organism>
<feature type="signal peptide" evidence="1">
    <location>
        <begin position="1"/>
        <end position="23"/>
    </location>
</feature>
<comment type="caution">
    <text evidence="2">The sequence shown here is derived from an EMBL/GenBank/DDBJ whole genome shotgun (WGS) entry which is preliminary data.</text>
</comment>
<dbReference type="EMBL" id="MU865009">
    <property type="protein sequence ID" value="KAK4460575.1"/>
    <property type="molecule type" value="Genomic_DNA"/>
</dbReference>
<keyword evidence="1" id="KW-0732">Signal</keyword>